<feature type="domain" description="Protein export membrane protein SecD/SecF C-terminal" evidence="11">
    <location>
        <begin position="311"/>
        <end position="486"/>
    </location>
</feature>
<dbReference type="NCBIfam" id="TIGR01129">
    <property type="entry name" value="secD"/>
    <property type="match status" value="1"/>
</dbReference>
<keyword evidence="2 9" id="KW-0813">Transport</keyword>
<evidence type="ECO:0000313" key="15">
    <source>
        <dbReference type="Proteomes" id="UP000275456"/>
    </source>
</evidence>
<dbReference type="InterPro" id="IPR048631">
    <property type="entry name" value="SecD_1st"/>
</dbReference>
<comment type="similarity">
    <text evidence="9">Belongs to the SecD/SecF family. SecD subfamily.</text>
</comment>
<dbReference type="Pfam" id="PF22599">
    <property type="entry name" value="SecDF_P1_head"/>
    <property type="match status" value="1"/>
</dbReference>
<dbReference type="AlphaFoldDB" id="A0A3N2AWE5"/>
<evidence type="ECO:0000256" key="8">
    <source>
        <dbReference type="ARBA" id="ARBA00023136"/>
    </source>
</evidence>
<dbReference type="Gene3D" id="3.30.1360.200">
    <property type="match status" value="1"/>
</dbReference>
<comment type="caution">
    <text evidence="14">The sequence shown here is derived from an EMBL/GenBank/DDBJ whole genome shotgun (WGS) entry which is preliminary data.</text>
</comment>
<dbReference type="Gene3D" id="3.30.70.3220">
    <property type="match status" value="1"/>
</dbReference>
<dbReference type="GO" id="GO:0015450">
    <property type="term" value="F:protein-transporting ATPase activity"/>
    <property type="evidence" value="ECO:0007669"/>
    <property type="project" value="InterPro"/>
</dbReference>
<keyword evidence="3 9" id="KW-1003">Cell membrane</keyword>
<feature type="transmembrane region" description="Helical" evidence="9">
    <location>
        <begin position="328"/>
        <end position="348"/>
    </location>
</feature>
<evidence type="ECO:0000256" key="3">
    <source>
        <dbReference type="ARBA" id="ARBA00022475"/>
    </source>
</evidence>
<evidence type="ECO:0000313" key="14">
    <source>
        <dbReference type="EMBL" id="ROR67092.1"/>
    </source>
</evidence>
<sequence>MAKARARGGRALIWLAVLIAGLIGVNLSAVQWGDGAWTPQLALDLEGGTQIVLEPQVAEGTSVTQEQLDQAVAIIRQRVDASGVAEPQITTQGGRNIVVALAGEPDQATLQRIQASAKMEFRPVLQSAPANAPGATPTAEPSEESEPATTPANAWDQAWITPALQSEFDAFQCADVDTTVQAPGDQPYITCSTDGSARFILGPVSVEGADIADAQVSAATNSQGQATGGWGVNLELDGEGPAAFEAVTRAITQLPEPQNQFAVVLDSTVLMPITSNAVITDGNAQITGGFTQEGAQSLADQLRFGALPIGFQVQSNETISPTLGASQLQAGLLAGLIGLILVVLYSVLQYRALGLVVILSLAVAGVLTYLVVTFLSSTEGYRLSLAGIAGLVIAIGITADSFIVYFERIRDELREGKHLSSALETGWKRAFRTILISDAVSFLAAVILYLLSVGNVRGFAFTLGITTFIDIVVVALFTHPLLRMLSRTSFFSSGHRLSGLDPNALGAVYRGRAKFREPVAAGRPARSSKEAQKRQTIAERKASVGAGVGAGTGASVAPRPGTGKEN</sequence>
<feature type="domain" description="SecDF P1 head subdomain" evidence="13">
    <location>
        <begin position="201"/>
        <end position="309"/>
    </location>
</feature>
<feature type="transmembrane region" description="Helical" evidence="9">
    <location>
        <begin position="355"/>
        <end position="377"/>
    </location>
</feature>
<keyword evidence="6 9" id="KW-1133">Transmembrane helix</keyword>
<dbReference type="Proteomes" id="UP000275456">
    <property type="component" value="Unassembled WGS sequence"/>
</dbReference>
<evidence type="ECO:0000256" key="9">
    <source>
        <dbReference type="HAMAP-Rule" id="MF_01463"/>
    </source>
</evidence>
<dbReference type="InterPro" id="IPR048634">
    <property type="entry name" value="SecD_SecF_C"/>
</dbReference>
<reference evidence="14 15" key="1">
    <citation type="submission" date="2018-11" db="EMBL/GenBank/DDBJ databases">
        <title>Sequencing the genomes of 1000 actinobacteria strains.</title>
        <authorList>
            <person name="Klenk H.-P."/>
        </authorList>
    </citation>
    <scope>NUCLEOTIDE SEQUENCE [LARGE SCALE GENOMIC DNA]</scope>
    <source>
        <strain evidence="14 15">DSM 9580</strain>
    </source>
</reference>
<comment type="subunit">
    <text evidence="9">Forms a complex with SecF. Part of the essential Sec protein translocation apparatus which comprises SecA, SecYEG and auxiliary proteins SecDF. Other proteins may also be involved.</text>
</comment>
<feature type="region of interest" description="Disordered" evidence="10">
    <location>
        <begin position="128"/>
        <end position="151"/>
    </location>
</feature>
<keyword evidence="7 9" id="KW-0811">Translocation</keyword>
<feature type="transmembrane region" description="Helical" evidence="9">
    <location>
        <begin position="458"/>
        <end position="477"/>
    </location>
</feature>
<proteinExistence type="inferred from homology"/>
<dbReference type="Gene3D" id="1.20.1640.10">
    <property type="entry name" value="Multidrug efflux transporter AcrB transmembrane domain"/>
    <property type="match status" value="1"/>
</dbReference>
<feature type="compositionally biased region" description="Basic and acidic residues" evidence="10">
    <location>
        <begin position="527"/>
        <end position="542"/>
    </location>
</feature>
<feature type="transmembrane region" description="Helical" evidence="9">
    <location>
        <begin position="12"/>
        <end position="32"/>
    </location>
</feature>
<keyword evidence="5 9" id="KW-0653">Protein transport</keyword>
<dbReference type="PANTHER" id="PTHR30081:SF1">
    <property type="entry name" value="PROTEIN TRANSLOCASE SUBUNIT SECD"/>
    <property type="match status" value="1"/>
</dbReference>
<organism evidence="14 15">
    <name type="scientific">Agrococcus jenensis</name>
    <dbReference type="NCBI Taxonomy" id="46353"/>
    <lineage>
        <taxon>Bacteria</taxon>
        <taxon>Bacillati</taxon>
        <taxon>Actinomycetota</taxon>
        <taxon>Actinomycetes</taxon>
        <taxon>Micrococcales</taxon>
        <taxon>Microbacteriaceae</taxon>
        <taxon>Agrococcus</taxon>
    </lineage>
</organism>
<protein>
    <recommendedName>
        <fullName evidence="9">Protein translocase subunit SecD</fullName>
    </recommendedName>
</protein>
<dbReference type="SUPFAM" id="SSF82866">
    <property type="entry name" value="Multidrug efflux transporter AcrB transmembrane domain"/>
    <property type="match status" value="1"/>
</dbReference>
<feature type="compositionally biased region" description="Low complexity" evidence="10">
    <location>
        <begin position="128"/>
        <end position="140"/>
    </location>
</feature>
<evidence type="ECO:0000256" key="5">
    <source>
        <dbReference type="ARBA" id="ARBA00022927"/>
    </source>
</evidence>
<keyword evidence="8 9" id="KW-0472">Membrane</keyword>
<dbReference type="Pfam" id="PF02355">
    <property type="entry name" value="SecD_SecF_C"/>
    <property type="match status" value="1"/>
</dbReference>
<dbReference type="InterPro" id="IPR055344">
    <property type="entry name" value="SecD_SecF_C_bact"/>
</dbReference>
<dbReference type="EMBL" id="RKHJ01000001">
    <property type="protein sequence ID" value="ROR67092.1"/>
    <property type="molecule type" value="Genomic_DNA"/>
</dbReference>
<feature type="region of interest" description="Disordered" evidence="10">
    <location>
        <begin position="519"/>
        <end position="566"/>
    </location>
</feature>
<dbReference type="GO" id="GO:0043952">
    <property type="term" value="P:protein transport by the Sec complex"/>
    <property type="evidence" value="ECO:0007669"/>
    <property type="project" value="UniProtKB-UniRule"/>
</dbReference>
<feature type="transmembrane region" description="Helical" evidence="9">
    <location>
        <begin position="430"/>
        <end position="452"/>
    </location>
</feature>
<dbReference type="NCBIfam" id="TIGR00916">
    <property type="entry name" value="2A0604s01"/>
    <property type="match status" value="1"/>
</dbReference>
<comment type="subcellular location">
    <subcellularLocation>
        <location evidence="1 9">Cell membrane</location>
        <topology evidence="1 9">Multi-pass membrane protein</topology>
    </subcellularLocation>
</comment>
<dbReference type="Pfam" id="PF21760">
    <property type="entry name" value="SecD_1st"/>
    <property type="match status" value="1"/>
</dbReference>
<accession>A0A3N2AWE5</accession>
<dbReference type="InterPro" id="IPR022813">
    <property type="entry name" value="SecD/SecF_arch_bac"/>
</dbReference>
<dbReference type="InterPro" id="IPR005791">
    <property type="entry name" value="SecD"/>
</dbReference>
<evidence type="ECO:0000259" key="13">
    <source>
        <dbReference type="Pfam" id="PF22599"/>
    </source>
</evidence>
<dbReference type="PANTHER" id="PTHR30081">
    <property type="entry name" value="PROTEIN-EXPORT MEMBRANE PROTEIN SEC"/>
    <property type="match status" value="1"/>
</dbReference>
<evidence type="ECO:0000256" key="10">
    <source>
        <dbReference type="SAM" id="MobiDB-lite"/>
    </source>
</evidence>
<dbReference type="GO" id="GO:0065002">
    <property type="term" value="P:intracellular protein transmembrane transport"/>
    <property type="evidence" value="ECO:0007669"/>
    <property type="project" value="UniProtKB-UniRule"/>
</dbReference>
<keyword evidence="4 9" id="KW-0812">Transmembrane</keyword>
<dbReference type="GO" id="GO:0005886">
    <property type="term" value="C:plasma membrane"/>
    <property type="evidence" value="ECO:0007669"/>
    <property type="project" value="UniProtKB-SubCell"/>
</dbReference>
<dbReference type="InterPro" id="IPR054384">
    <property type="entry name" value="SecDF_P1_head"/>
</dbReference>
<comment type="function">
    <text evidence="9">Part of the Sec protein translocase complex. Interacts with the SecYEG preprotein conducting channel. SecDF uses the proton motive force (PMF) to complete protein translocation after the ATP-dependent function of SecA.</text>
</comment>
<dbReference type="GO" id="GO:0006605">
    <property type="term" value="P:protein targeting"/>
    <property type="evidence" value="ECO:0007669"/>
    <property type="project" value="UniProtKB-UniRule"/>
</dbReference>
<dbReference type="OrthoDB" id="5240379at2"/>
<gene>
    <name evidence="9" type="primary">secD</name>
    <name evidence="14" type="ORF">EDD26_2491</name>
</gene>
<evidence type="ECO:0000256" key="2">
    <source>
        <dbReference type="ARBA" id="ARBA00022448"/>
    </source>
</evidence>
<feature type="domain" description="Protein translocase subunit SecDF P1" evidence="12">
    <location>
        <begin position="68"/>
        <end position="124"/>
    </location>
</feature>
<evidence type="ECO:0000256" key="1">
    <source>
        <dbReference type="ARBA" id="ARBA00004651"/>
    </source>
</evidence>
<evidence type="ECO:0000256" key="6">
    <source>
        <dbReference type="ARBA" id="ARBA00022989"/>
    </source>
</evidence>
<name>A0A3N2AWE5_9MICO</name>
<evidence type="ECO:0000256" key="7">
    <source>
        <dbReference type="ARBA" id="ARBA00023010"/>
    </source>
</evidence>
<feature type="transmembrane region" description="Helical" evidence="9">
    <location>
        <begin position="383"/>
        <end position="406"/>
    </location>
</feature>
<dbReference type="HAMAP" id="MF_01463_B">
    <property type="entry name" value="SecD_B"/>
    <property type="match status" value="1"/>
</dbReference>
<keyword evidence="15" id="KW-1185">Reference proteome</keyword>
<evidence type="ECO:0000259" key="12">
    <source>
        <dbReference type="Pfam" id="PF21760"/>
    </source>
</evidence>
<evidence type="ECO:0000259" key="11">
    <source>
        <dbReference type="Pfam" id="PF02355"/>
    </source>
</evidence>
<evidence type="ECO:0000256" key="4">
    <source>
        <dbReference type="ARBA" id="ARBA00022692"/>
    </source>
</evidence>
<dbReference type="RefSeq" id="WP_123697998.1">
    <property type="nucleotide sequence ID" value="NZ_RKHJ01000001.1"/>
</dbReference>